<feature type="region of interest" description="Disordered" evidence="1">
    <location>
        <begin position="15"/>
        <end position="37"/>
    </location>
</feature>
<feature type="region of interest" description="Disordered" evidence="1">
    <location>
        <begin position="686"/>
        <end position="715"/>
    </location>
</feature>
<organism evidence="2 3">
    <name type="scientific">Chlamydomonas schloesseri</name>
    <dbReference type="NCBI Taxonomy" id="2026947"/>
    <lineage>
        <taxon>Eukaryota</taxon>
        <taxon>Viridiplantae</taxon>
        <taxon>Chlorophyta</taxon>
        <taxon>core chlorophytes</taxon>
        <taxon>Chlorophyceae</taxon>
        <taxon>CS clade</taxon>
        <taxon>Chlamydomonadales</taxon>
        <taxon>Chlamydomonadaceae</taxon>
        <taxon>Chlamydomonas</taxon>
    </lineage>
</organism>
<accession>A0A835T1Z0</accession>
<dbReference type="Proteomes" id="UP000613740">
    <property type="component" value="Unassembled WGS sequence"/>
</dbReference>
<name>A0A835T1Z0_9CHLO</name>
<evidence type="ECO:0000256" key="1">
    <source>
        <dbReference type="SAM" id="MobiDB-lite"/>
    </source>
</evidence>
<dbReference type="AlphaFoldDB" id="A0A835T1Z0"/>
<dbReference type="EMBL" id="JAEHOD010000058">
    <property type="protein sequence ID" value="KAG2434403.1"/>
    <property type="molecule type" value="Genomic_DNA"/>
</dbReference>
<sequence length="749" mass="79729">MDTVAEHGGLSCEVGPWGGHTLQGPAEVPPSSDGSHQPSCSLVDLLRQLDTAALDRMFQGYRLRDQLHNVRAACRGLRDIVDRHVLSAAVRLYPEDLWSFAVPSPLARFTRCRDLSIRMIYRGDESGSIPDTGLTLMCGTLRSLTLAMGFQPSGVAEQRFAYRLLAATLPQLEELSLPFMPYVVGVDAWAGKRLRALTVGADFTEAEECGYLSAAQVRSIARLTQLQTLQLKCCMGMTAEGEESDDATEEEAADDEAGQPAAELLSALWDADDEATLAALSRTRSSAQLLRNLRLLLAVLPPGLKTLCVNDFLLTDRGPDGQAQLEISFSDAGQITSVIWFGRFDDDVEMTIPRTPPELNFLAAVLLPVLAARRQERLCLLDLGCLEAECRELLEEYWGRLERPLVRLLQACDRVRVDVLELKLDTSRGGVHGGTAADVAALGRLLHVLGPPAEIIVNLHGPQCSLLEQELCLYPDTGGHTRAGYERASWRCPPTAPSSTPASTTTASLATGLAARGLAAATIADVLGEVGERMWQTAGPPSDRWGTDTVMLRGPLVSVLASEDDNSALLAWLQHVERRSGGVTQPPASAGGAAVAAAAAAAVVQPGAPSSGAGSNSVAICLVAASASWALVRCRSPAGAAQLAAAAAARAPGGLLQAAVLGCSRCEWEKEFQEVIQELWDSAAGAGGSQGAATDTSSAVPAVSDPQQQQGGEQLSAGVDMAERLQQLVHFWVSVGRAVYDEHVHWKYR</sequence>
<reference evidence="2" key="1">
    <citation type="journal article" date="2020" name="bioRxiv">
        <title>Comparative genomics of Chlamydomonas.</title>
        <authorList>
            <person name="Craig R.J."/>
            <person name="Hasan A.R."/>
            <person name="Ness R.W."/>
            <person name="Keightley P.D."/>
        </authorList>
    </citation>
    <scope>NUCLEOTIDE SEQUENCE</scope>
    <source>
        <strain evidence="2">CCAP 11/173</strain>
    </source>
</reference>
<gene>
    <name evidence="2" type="ORF">HYH02_012415</name>
</gene>
<keyword evidence="3" id="KW-1185">Reference proteome</keyword>
<comment type="caution">
    <text evidence="2">The sequence shown here is derived from an EMBL/GenBank/DDBJ whole genome shotgun (WGS) entry which is preliminary data.</text>
</comment>
<evidence type="ECO:0000313" key="3">
    <source>
        <dbReference type="Proteomes" id="UP000613740"/>
    </source>
</evidence>
<evidence type="ECO:0000313" key="2">
    <source>
        <dbReference type="EMBL" id="KAG2434403.1"/>
    </source>
</evidence>
<proteinExistence type="predicted"/>
<protein>
    <submittedName>
        <fullName evidence="2">Uncharacterized protein</fullName>
    </submittedName>
</protein>